<keyword evidence="3" id="KW-1185">Reference proteome</keyword>
<dbReference type="PROSITE" id="PS51397">
    <property type="entry name" value="WLM"/>
    <property type="match status" value="1"/>
</dbReference>
<dbReference type="OrthoDB" id="261960at2759"/>
<reference evidence="2 3" key="1">
    <citation type="submission" date="2016-02" db="EMBL/GenBank/DDBJ databases">
        <title>Genome analysis of coral dinoflagellate symbionts highlights evolutionary adaptations to a symbiotic lifestyle.</title>
        <authorList>
            <person name="Aranda M."/>
            <person name="Li Y."/>
            <person name="Liew Y.J."/>
            <person name="Baumgarten S."/>
            <person name="Simakov O."/>
            <person name="Wilson M."/>
            <person name="Piel J."/>
            <person name="Ashoor H."/>
            <person name="Bougouffa S."/>
            <person name="Bajic V.B."/>
            <person name="Ryu T."/>
            <person name="Ravasi T."/>
            <person name="Bayer T."/>
            <person name="Micklem G."/>
            <person name="Kim H."/>
            <person name="Bhak J."/>
            <person name="Lajeunesse T.C."/>
            <person name="Voolstra C.R."/>
        </authorList>
    </citation>
    <scope>NUCLEOTIDE SEQUENCE [LARGE SCALE GENOMIC DNA]</scope>
    <source>
        <strain evidence="2 3">CCMP2467</strain>
    </source>
</reference>
<dbReference type="PANTHER" id="PTHR47795">
    <property type="entry name" value="UBIQUITIN AND WLM DOMAIN-CONTAINING METALLOPROTEASE SPCC1442.07C"/>
    <property type="match status" value="1"/>
</dbReference>
<dbReference type="Pfam" id="PF09409">
    <property type="entry name" value="PUB"/>
    <property type="match status" value="1"/>
</dbReference>
<accession>A0A1Q9D931</accession>
<dbReference type="GO" id="GO:0020037">
    <property type="term" value="F:heme binding"/>
    <property type="evidence" value="ECO:0007669"/>
    <property type="project" value="InterPro"/>
</dbReference>
<dbReference type="SUPFAM" id="SSF143503">
    <property type="entry name" value="PUG domain-like"/>
    <property type="match status" value="1"/>
</dbReference>
<dbReference type="GO" id="GO:0019825">
    <property type="term" value="F:oxygen binding"/>
    <property type="evidence" value="ECO:0007669"/>
    <property type="project" value="InterPro"/>
</dbReference>
<sequence>MATMHPSIPMASTSSAGAESRDAPALCAPNGGGPRMASAPSDEDAEEGAFTIPEYLFAALAAEERLKPYLADVAKDGILAELQLLIEEAGEDAYTQWSDGANVVSDGTIAGLVDLVVTLTEDSSASTADVLKEAVSLLRTDLLEDERIQRLLSEIQGDQAGGLTPNSVVGDGVSGDEVVTDRLDLLVMDAEQARELQDAWGMYMESFSSRDIACDTLFAAFYDAAPSLHYLFKTNRAVMSGRFAGGIESIVMALPNGKEVKSLVELLGFKHLELEVTSPRIAVVREALLEAFTAELGDRFTTLAYEGLRKTLNYAGGGCIYLRETFAERLQILASSWRTASANGQVQDDDWEDEHVAHADSARGSGSQTSSQMESHIVSQDKASQSMAEVQPPAEEEAKHEIPNKISMQGVPTSFDDMFRFNAAVMGMADREWMYEVLDCFDAMVRNVANSFRLQEECDVLSLRFAKLPGVVILTEFKAVMLASLRSLVPQDWDTKHEEAWDWLWSNVEKILGKELGKAAERERRVSRYVGSMEDETKIVLSRKIYAKFFAVAPEGQNYFKQSSTRLQFIIDRVVEMTLSMYQFPCRMVDEISALGLRHVGYGIPTEFFNPFVQCCVEVMREVTNDEKLCDGFGWSLGLISRVLVRTINEGSTLVMKAINLNSANMVKKALTPVPRAKRALCMLKITVGTQSISPLLWAISSGNLEAAHEILEDLLTIRADRDRYYFGNDDLFSRHPDIVQVLTKEAPTLLEVLLDKLVWRSRVVVGGQRRVNFFIKHLLVDADGQFAGATQWICQMQDPVIVVHCVLETLTDLVWTNVIYGPFLRSKVWLLFTLLVFLMSQSILKTWHAEDEATQGTLRIATAVCRAFVYFASMLELIYSRTRITCKAIRDGEIVRRCQIPVPSKVITDWQESMSWLLTLILIAMFMVEPILYCLQADSDFPDAGLFTQNCSHTSSVFGSAPSWLKEGEQLKYTNSLKPASSLMAEIEAARSEGVNGAEDDVYFVSVSYRGTAYDVPAPLICTVEFFFSLDCLKLFLLVQGDDQLASIFDFVQEALDFPRENCKLIFRGKVLRPDNDSQTVAEAGLAAGCKVMLVASSAKDVSFVQSSRADPLVKGFAEEERDEQSRRKRARAALSAWGTKQDSEFNFGSIKAEFKYSEPPPYEAERLLQKLSTDPGIIEIMKTRKFKVGVLTEMSPVEAQDRMAKRGTPNMDLLGYNQNYGGMIVLRLRTDTLKGFRPYHDLINTLIHELTHNVWGPHDNNFWKLFGELKAQYMRFHRFWSHGGRAADSNAAGQFQGFEGDESAGKEGSFGRVLGSSLEAAQTDSDRRSRALAAAEARMGQTEPELPGEVQDPEETVKPWVPNFLASNGQWMFACPCGETHTVSTEEKEALISALVEGATTCLFGAASSSSRPVEMEQDPQHDAGNMEQFGPTAGELPTTAADREIEPEAEKQREEIESSTANPPPQAVSEKAPAQTRAAPAEDLPPLDLSELELQGLDGAAVWLKRFSEKLSGLAAEHATKAAAVELLLKLVRNVVKSPDEQKFRRIRTENPAIRSRLITAGGERAEALMTMLGFEPMTESNGERVFVLRDASFDYARLRMGQELLEAELDKMTVTTA</sequence>
<dbReference type="InterPro" id="IPR012292">
    <property type="entry name" value="Globin/Proto"/>
</dbReference>
<feature type="compositionally biased region" description="Polar residues" evidence="1">
    <location>
        <begin position="364"/>
        <end position="388"/>
    </location>
</feature>
<feature type="compositionally biased region" description="Basic and acidic residues" evidence="1">
    <location>
        <begin position="1444"/>
        <end position="1459"/>
    </location>
</feature>
<dbReference type="InterPro" id="IPR009050">
    <property type="entry name" value="Globin-like_sf"/>
</dbReference>
<evidence type="ECO:0000313" key="3">
    <source>
        <dbReference type="Proteomes" id="UP000186817"/>
    </source>
</evidence>
<proteinExistence type="predicted"/>
<organism evidence="2 3">
    <name type="scientific">Symbiodinium microadriaticum</name>
    <name type="common">Dinoflagellate</name>
    <name type="synonym">Zooxanthella microadriatica</name>
    <dbReference type="NCBI Taxonomy" id="2951"/>
    <lineage>
        <taxon>Eukaryota</taxon>
        <taxon>Sar</taxon>
        <taxon>Alveolata</taxon>
        <taxon>Dinophyceae</taxon>
        <taxon>Suessiales</taxon>
        <taxon>Symbiodiniaceae</taxon>
        <taxon>Symbiodinium</taxon>
    </lineage>
</organism>
<evidence type="ECO:0000313" key="2">
    <source>
        <dbReference type="EMBL" id="OLP91674.1"/>
    </source>
</evidence>
<dbReference type="InterPro" id="IPR044399">
    <property type="entry name" value="Mb-like_M"/>
</dbReference>
<evidence type="ECO:0000256" key="1">
    <source>
        <dbReference type="SAM" id="MobiDB-lite"/>
    </source>
</evidence>
<dbReference type="InterPro" id="IPR029071">
    <property type="entry name" value="Ubiquitin-like_domsf"/>
</dbReference>
<dbReference type="PROSITE" id="PS50053">
    <property type="entry name" value="UBIQUITIN_2"/>
    <property type="match status" value="1"/>
</dbReference>
<dbReference type="Gene3D" id="1.20.58.2190">
    <property type="match status" value="1"/>
</dbReference>
<dbReference type="Pfam" id="PF08325">
    <property type="entry name" value="WLM"/>
    <property type="match status" value="1"/>
</dbReference>
<dbReference type="SUPFAM" id="SSF54236">
    <property type="entry name" value="Ubiquitin-like"/>
    <property type="match status" value="1"/>
</dbReference>
<dbReference type="Proteomes" id="UP000186817">
    <property type="component" value="Unassembled WGS sequence"/>
</dbReference>
<dbReference type="InterPro" id="IPR000626">
    <property type="entry name" value="Ubiquitin-like_dom"/>
</dbReference>
<feature type="region of interest" description="Disordered" evidence="1">
    <location>
        <begin position="354"/>
        <end position="400"/>
    </location>
</feature>
<dbReference type="SUPFAM" id="SSF46458">
    <property type="entry name" value="Globin-like"/>
    <property type="match status" value="2"/>
</dbReference>
<comment type="caution">
    <text evidence="2">The sequence shown here is derived from an EMBL/GenBank/DDBJ whole genome shotgun (WGS) entry which is preliminary data.</text>
</comment>
<dbReference type="Gene3D" id="3.10.20.90">
    <property type="entry name" value="Phosphatidylinositol 3-kinase Catalytic Subunit, Chain A, domain 1"/>
    <property type="match status" value="1"/>
</dbReference>
<feature type="region of interest" description="Disordered" evidence="1">
    <location>
        <begin position="1322"/>
        <end position="1355"/>
    </location>
</feature>
<dbReference type="InterPro" id="IPR013536">
    <property type="entry name" value="WLM_dom"/>
</dbReference>
<feature type="region of interest" description="Disordered" evidence="1">
    <location>
        <begin position="1"/>
        <end position="45"/>
    </location>
</feature>
<dbReference type="Gene3D" id="1.10.490.10">
    <property type="entry name" value="Globins"/>
    <property type="match status" value="2"/>
</dbReference>
<name>A0A1Q9D931_SYMMI</name>
<dbReference type="PANTHER" id="PTHR47795:SF1">
    <property type="entry name" value="DNA-DEPENDENT METALLOPROTEASE WSS1 HOMOLOG 2"/>
    <property type="match status" value="1"/>
</dbReference>
<feature type="region of interest" description="Disordered" evidence="1">
    <location>
        <begin position="1409"/>
        <end position="1488"/>
    </location>
</feature>
<dbReference type="EMBL" id="LSRX01000654">
    <property type="protein sequence ID" value="OLP91674.1"/>
    <property type="molecule type" value="Genomic_DNA"/>
</dbReference>
<dbReference type="CDD" id="cd01040">
    <property type="entry name" value="Mb-like"/>
    <property type="match status" value="2"/>
</dbReference>
<dbReference type="CDD" id="cd09212">
    <property type="entry name" value="PUB"/>
    <property type="match status" value="1"/>
</dbReference>
<dbReference type="InterPro" id="IPR018997">
    <property type="entry name" value="PUB_domain"/>
</dbReference>
<protein>
    <submittedName>
        <fullName evidence="2">Ubiquitin and WLM domain-containing protein</fullName>
    </submittedName>
</protein>
<gene>
    <name evidence="2" type="ORF">AK812_SmicGene26578</name>
</gene>
<dbReference type="InterPro" id="IPR036339">
    <property type="entry name" value="PUB-like_dom_sf"/>
</dbReference>
<dbReference type="SMART" id="SM00580">
    <property type="entry name" value="PUG"/>
    <property type="match status" value="1"/>
</dbReference>